<gene>
    <name evidence="1" type="ORF">SDC9_145064</name>
</gene>
<proteinExistence type="predicted"/>
<sequence>MFHVLSHYGNGCQVVFDNNLVDASPLYLFRKFFAEYFLGKRGILGADSDGCAVFGGCLGDQKNADAVIRQCREDPFVYADNSYHAESLYGNQGGIVDRRDAFDYFSVRGRLYIADKCALRSRFESILYADRYAFVVDGEDGWGIDHFCPEVGKLNGLRKREFFNDISRVDDFGVGRHEAIHIRPYFQHRSVKCSSDNGGGIVRSTPAQVSDIVRLLARRDKSRNYSHFGKRVT</sequence>
<dbReference type="AlphaFoldDB" id="A0A645E7J9"/>
<accession>A0A645E7J9</accession>
<organism evidence="1">
    <name type="scientific">bioreactor metagenome</name>
    <dbReference type="NCBI Taxonomy" id="1076179"/>
    <lineage>
        <taxon>unclassified sequences</taxon>
        <taxon>metagenomes</taxon>
        <taxon>ecological metagenomes</taxon>
    </lineage>
</organism>
<protein>
    <submittedName>
        <fullName evidence="1">Uncharacterized protein</fullName>
    </submittedName>
</protein>
<dbReference type="EMBL" id="VSSQ01044091">
    <property type="protein sequence ID" value="MPM97884.1"/>
    <property type="molecule type" value="Genomic_DNA"/>
</dbReference>
<name>A0A645E7J9_9ZZZZ</name>
<comment type="caution">
    <text evidence="1">The sequence shown here is derived from an EMBL/GenBank/DDBJ whole genome shotgun (WGS) entry which is preliminary data.</text>
</comment>
<evidence type="ECO:0000313" key="1">
    <source>
        <dbReference type="EMBL" id="MPM97884.1"/>
    </source>
</evidence>
<reference evidence="1" key="1">
    <citation type="submission" date="2019-08" db="EMBL/GenBank/DDBJ databases">
        <authorList>
            <person name="Kucharzyk K."/>
            <person name="Murdoch R.W."/>
            <person name="Higgins S."/>
            <person name="Loffler F."/>
        </authorList>
    </citation>
    <scope>NUCLEOTIDE SEQUENCE</scope>
</reference>